<dbReference type="AlphaFoldDB" id="A0A6P1TNX1"/>
<dbReference type="KEGG" id="anr:Ana3638_19470"/>
<gene>
    <name evidence="10" type="ORF">Ana3638_19470</name>
</gene>
<organism evidence="10 11">
    <name type="scientific">Anaerocolumna sedimenticola</name>
    <dbReference type="NCBI Taxonomy" id="2696063"/>
    <lineage>
        <taxon>Bacteria</taxon>
        <taxon>Bacillati</taxon>
        <taxon>Bacillota</taxon>
        <taxon>Clostridia</taxon>
        <taxon>Lachnospirales</taxon>
        <taxon>Lachnospiraceae</taxon>
        <taxon>Anaerocolumna</taxon>
    </lineage>
</organism>
<dbReference type="Gene3D" id="3.60.15.10">
    <property type="entry name" value="Ribonuclease Z/Hydroxyacylglutathione hydrolase-like"/>
    <property type="match status" value="1"/>
</dbReference>
<evidence type="ECO:0000256" key="6">
    <source>
        <dbReference type="SAM" id="Phobius"/>
    </source>
</evidence>
<evidence type="ECO:0000313" key="11">
    <source>
        <dbReference type="Proteomes" id="UP000464314"/>
    </source>
</evidence>
<dbReference type="Pfam" id="PF00753">
    <property type="entry name" value="Lactamase_B"/>
    <property type="match status" value="1"/>
</dbReference>
<keyword evidence="3 6" id="KW-0812">Transmembrane</keyword>
<dbReference type="Proteomes" id="UP000464314">
    <property type="component" value="Chromosome"/>
</dbReference>
<name>A0A6P1TNX1_9FIRM</name>
<evidence type="ECO:0000259" key="8">
    <source>
        <dbReference type="Pfam" id="PF03772"/>
    </source>
</evidence>
<feature type="transmembrane region" description="Helical" evidence="6">
    <location>
        <begin position="272"/>
        <end position="295"/>
    </location>
</feature>
<feature type="transmembrane region" description="Helical" evidence="6">
    <location>
        <begin position="419"/>
        <end position="435"/>
    </location>
</feature>
<keyword evidence="2" id="KW-1003">Cell membrane</keyword>
<feature type="transmembrane region" description="Helical" evidence="6">
    <location>
        <begin position="202"/>
        <end position="224"/>
    </location>
</feature>
<dbReference type="SUPFAM" id="SSF56281">
    <property type="entry name" value="Metallo-hydrolase/oxidoreductase"/>
    <property type="match status" value="1"/>
</dbReference>
<dbReference type="InterPro" id="IPR004477">
    <property type="entry name" value="ComEC_N"/>
</dbReference>
<dbReference type="GO" id="GO:0030420">
    <property type="term" value="P:establishment of competence for transformation"/>
    <property type="evidence" value="ECO:0007669"/>
    <property type="project" value="InterPro"/>
</dbReference>
<evidence type="ECO:0000313" key="10">
    <source>
        <dbReference type="EMBL" id="QHQ62684.1"/>
    </source>
</evidence>
<evidence type="ECO:0000256" key="2">
    <source>
        <dbReference type="ARBA" id="ARBA00022475"/>
    </source>
</evidence>
<keyword evidence="4 6" id="KW-1133">Transmembrane helix</keyword>
<dbReference type="PANTHER" id="PTHR30619">
    <property type="entry name" value="DNA INTERNALIZATION/COMPETENCE PROTEIN COMEC/REC2"/>
    <property type="match status" value="1"/>
</dbReference>
<sequence length="682" mass="76299">MNQQLSPGSLDDLFASEISGTVQGQLLMIQDKGEYQVLTLKHNTIYLDNSKKYISGKITVYTSSKDQYEIGNILSAKGEIKKFQQASNPGQFNEYQYNRMLNIYYKMNADEIDLITGKNSVFPQFLYDIKIRLIEVYNKMLPKKNAGILSAMILGEMSLLDPEIKELYQQSGISHILAISGLHVSLLGLYLFQFLKHLKIPLILNAGISILIIFSYGVLTNFSVSTNRAVVMLIILMLAGLIGRTYDLLSATAFSALIILIQSPLQITNAGFLLSFGAILGIGLINPVLSILIPYRNNFWDGLKTSISIQIITLPIILYFFYEFPTYSVIINMIILPSSSIIILLAILAGILGCISLPLGILTIGGVHYLLNSYEWVCRAASELPYRTFLIGRPDIWVITVYYVIVLLLICFHKKIKRKLCIFLLSFLFIIFIKSKHSSLDVTFLDVGQGDGIFLLSPSGTTYLVDGGSSDVSKVGQYRLEPFLKANGIKTLDYAIVTHMDSDHISGLKELVEAMDDMKGEATSMLYKGNINIRNLLIPDIYEKDEVYEKLISMAERKGIKITYIKRGDTIEDGGVRFTCLHPEADYSFTSRNAYSTVLSINYKEFDLLLTGDLEADGEDMVLEELKEQAGTADNAKSGNTNITENNSDIIAEAERQPATDYDVLNKRVTRLIQFRFPCSSL</sequence>
<comment type="subcellular location">
    <subcellularLocation>
        <location evidence="1">Cell membrane</location>
        <topology evidence="1">Multi-pass membrane protein</topology>
    </subcellularLocation>
</comment>
<dbReference type="InterPro" id="IPR025405">
    <property type="entry name" value="DUF4131"/>
</dbReference>
<keyword evidence="5 6" id="KW-0472">Membrane</keyword>
<feature type="transmembrane region" description="Helical" evidence="6">
    <location>
        <begin position="342"/>
        <end position="371"/>
    </location>
</feature>
<dbReference type="CDD" id="cd07731">
    <property type="entry name" value="ComA-like_MBL-fold"/>
    <property type="match status" value="1"/>
</dbReference>
<keyword evidence="11" id="KW-1185">Reference proteome</keyword>
<evidence type="ECO:0000259" key="7">
    <source>
        <dbReference type="Pfam" id="PF00753"/>
    </source>
</evidence>
<evidence type="ECO:0000256" key="5">
    <source>
        <dbReference type="ARBA" id="ARBA00023136"/>
    </source>
</evidence>
<reference evidence="10 11" key="1">
    <citation type="submission" date="2020-01" db="EMBL/GenBank/DDBJ databases">
        <title>Genome analysis of Anaerocolumna sp. CBA3638.</title>
        <authorList>
            <person name="Kim J."/>
            <person name="Roh S.W."/>
        </authorList>
    </citation>
    <scope>NUCLEOTIDE SEQUENCE [LARGE SCALE GENOMIC DNA]</scope>
    <source>
        <strain evidence="10 11">CBA3638</strain>
    </source>
</reference>
<dbReference type="NCBIfam" id="TIGR00361">
    <property type="entry name" value="ComEC_Rec2"/>
    <property type="match status" value="1"/>
</dbReference>
<protein>
    <submittedName>
        <fullName evidence="10">DNA internalization-related competence protein ComEC/Rec2</fullName>
    </submittedName>
</protein>
<dbReference type="InterPro" id="IPR036866">
    <property type="entry name" value="RibonucZ/Hydroxyglut_hydro"/>
</dbReference>
<dbReference type="InterPro" id="IPR001279">
    <property type="entry name" value="Metallo-B-lactamas"/>
</dbReference>
<dbReference type="InterPro" id="IPR035681">
    <property type="entry name" value="ComA-like_MBL"/>
</dbReference>
<feature type="domain" description="DUF4131" evidence="9">
    <location>
        <begin position="29"/>
        <end position="114"/>
    </location>
</feature>
<evidence type="ECO:0000256" key="3">
    <source>
        <dbReference type="ARBA" id="ARBA00022692"/>
    </source>
</evidence>
<feature type="transmembrane region" description="Helical" evidence="6">
    <location>
        <begin position="230"/>
        <end position="260"/>
    </location>
</feature>
<dbReference type="Pfam" id="PF13567">
    <property type="entry name" value="DUF4131"/>
    <property type="match status" value="1"/>
</dbReference>
<dbReference type="Pfam" id="PF03772">
    <property type="entry name" value="Competence"/>
    <property type="match status" value="1"/>
</dbReference>
<proteinExistence type="predicted"/>
<feature type="domain" description="Metallo-beta-lactamase" evidence="7">
    <location>
        <begin position="454"/>
        <end position="523"/>
    </location>
</feature>
<evidence type="ECO:0000256" key="4">
    <source>
        <dbReference type="ARBA" id="ARBA00022989"/>
    </source>
</evidence>
<evidence type="ECO:0000259" key="9">
    <source>
        <dbReference type="Pfam" id="PF13567"/>
    </source>
</evidence>
<feature type="transmembrane region" description="Helical" evidence="6">
    <location>
        <begin position="391"/>
        <end position="412"/>
    </location>
</feature>
<feature type="domain" description="ComEC/Rec2-related protein" evidence="8">
    <location>
        <begin position="152"/>
        <end position="413"/>
    </location>
</feature>
<dbReference type="EMBL" id="CP048000">
    <property type="protein sequence ID" value="QHQ62684.1"/>
    <property type="molecule type" value="Genomic_DNA"/>
</dbReference>
<feature type="transmembrane region" description="Helical" evidence="6">
    <location>
        <begin position="172"/>
        <end position="195"/>
    </location>
</feature>
<dbReference type="NCBIfam" id="TIGR00360">
    <property type="entry name" value="ComEC_N-term"/>
    <property type="match status" value="1"/>
</dbReference>
<feature type="transmembrane region" description="Helical" evidence="6">
    <location>
        <begin position="307"/>
        <end position="330"/>
    </location>
</feature>
<dbReference type="GO" id="GO:0005886">
    <property type="term" value="C:plasma membrane"/>
    <property type="evidence" value="ECO:0007669"/>
    <property type="project" value="UniProtKB-SubCell"/>
</dbReference>
<evidence type="ECO:0000256" key="1">
    <source>
        <dbReference type="ARBA" id="ARBA00004651"/>
    </source>
</evidence>
<dbReference type="InterPro" id="IPR052159">
    <property type="entry name" value="Competence_DNA_uptake"/>
</dbReference>
<dbReference type="PANTHER" id="PTHR30619:SF1">
    <property type="entry name" value="RECOMBINATION PROTEIN 2"/>
    <property type="match status" value="1"/>
</dbReference>
<dbReference type="InterPro" id="IPR004797">
    <property type="entry name" value="Competence_ComEC/Rec2"/>
</dbReference>
<accession>A0A6P1TNX1</accession>